<sequence>MENPLQSERDLLLADPSSSNVASVSAIGAEADSLDISTRCEKCLEDLDGPCYEHADVKRIIFDKPPNPLAYSSLPDAICLLDGQLPRKEEMVIAKRKIEALTLFGPLIAPLVPLYELKEGPPRYTIWSEEAQELQAYDMRDNFLCNWIKFIRPCSSRKEANVIAYQQRGSVYLVAVRDIFPSEELRVYNKLPNSGAIQSHQLSALVLSLLASCKRPGSELPQVNNIDNIVLEMAQKVASKRKRVFRTRRTKMEALPVNVESSLFGSIGNGGIECCRDDGSSEITVVEESVNEERQPQTDECAKPLGRRRKQTKDWYWLDARYKAGNMTDEEKKHFESDERTLEQRKVEEANRLKHSFEKRVRRKNKLAQMTEEEREAYDARKREANATYYARNAPNNNKLLKLVREKYIQGLPLTAEELAQYEAYLKRNREKNALMRRKTLIAAGRDPEKVSKRGPGKGPMFAWQLARRETTNVVDEADVEAARCIAVEERNKNGTSIPSYRLKLRQELPLTSEELAAYQKELARKRERDRRYYRKTKIAQGLQPKEVISRRKTPLEGPGKSKKNSEDHWANSSGRLLDSAKVSASDVLSE</sequence>
<dbReference type="STRING" id="947166.A0A1D1UGU1"/>
<accession>A0A1D1UGU1</accession>
<name>A0A1D1UGU1_RAMVA</name>
<dbReference type="InterPro" id="IPR046341">
    <property type="entry name" value="SET_dom_sf"/>
</dbReference>
<dbReference type="OrthoDB" id="3535323at2759"/>
<evidence type="ECO:0000256" key="1">
    <source>
        <dbReference type="SAM" id="MobiDB-lite"/>
    </source>
</evidence>
<gene>
    <name evidence="3" type="primary">RvY_00429-1</name>
    <name evidence="3" type="synonym">RvY_00429.1</name>
    <name evidence="3" type="ORF">RvY_00429</name>
</gene>
<evidence type="ECO:0000313" key="3">
    <source>
        <dbReference type="EMBL" id="GAU87605.1"/>
    </source>
</evidence>
<reference evidence="3 4" key="1">
    <citation type="journal article" date="2016" name="Nat. Commun.">
        <title>Extremotolerant tardigrade genome and improved radiotolerance of human cultured cells by tardigrade-unique protein.</title>
        <authorList>
            <person name="Hashimoto T."/>
            <person name="Horikawa D.D."/>
            <person name="Saito Y."/>
            <person name="Kuwahara H."/>
            <person name="Kozuka-Hata H."/>
            <person name="Shin-I T."/>
            <person name="Minakuchi Y."/>
            <person name="Ohishi K."/>
            <person name="Motoyama A."/>
            <person name="Aizu T."/>
            <person name="Enomoto A."/>
            <person name="Kondo K."/>
            <person name="Tanaka S."/>
            <person name="Hara Y."/>
            <person name="Koshikawa S."/>
            <person name="Sagara H."/>
            <person name="Miura T."/>
            <person name="Yokobori S."/>
            <person name="Miyagawa K."/>
            <person name="Suzuki Y."/>
            <person name="Kubo T."/>
            <person name="Oyama M."/>
            <person name="Kohara Y."/>
            <person name="Fujiyama A."/>
            <person name="Arakawa K."/>
            <person name="Katayama T."/>
            <person name="Toyoda A."/>
            <person name="Kunieda T."/>
        </authorList>
    </citation>
    <scope>NUCLEOTIDE SEQUENCE [LARGE SCALE GENOMIC DNA]</scope>
    <source>
        <strain evidence="3 4">YOKOZUNA-1</strain>
    </source>
</reference>
<dbReference type="EMBL" id="BDGG01000001">
    <property type="protein sequence ID" value="GAU87605.1"/>
    <property type="molecule type" value="Genomic_DNA"/>
</dbReference>
<evidence type="ECO:0000259" key="2">
    <source>
        <dbReference type="Pfam" id="PF21549"/>
    </source>
</evidence>
<dbReference type="AlphaFoldDB" id="A0A1D1UGU1"/>
<dbReference type="Gene3D" id="2.170.270.10">
    <property type="entry name" value="SET domain"/>
    <property type="match status" value="1"/>
</dbReference>
<comment type="caution">
    <text evidence="3">The sequence shown here is derived from an EMBL/GenBank/DDBJ whole genome shotgun (WGS) entry which is preliminary data.</text>
</comment>
<keyword evidence="4" id="KW-1185">Reference proteome</keyword>
<evidence type="ECO:0000313" key="4">
    <source>
        <dbReference type="Proteomes" id="UP000186922"/>
    </source>
</evidence>
<proteinExistence type="predicted"/>
<dbReference type="Pfam" id="PF21549">
    <property type="entry name" value="PRDM2_PR"/>
    <property type="match status" value="1"/>
</dbReference>
<protein>
    <recommendedName>
        <fullName evidence="2">SET domain-containing protein</fullName>
    </recommendedName>
</protein>
<organism evidence="3 4">
    <name type="scientific">Ramazzottius varieornatus</name>
    <name type="common">Water bear</name>
    <name type="synonym">Tardigrade</name>
    <dbReference type="NCBI Taxonomy" id="947166"/>
    <lineage>
        <taxon>Eukaryota</taxon>
        <taxon>Metazoa</taxon>
        <taxon>Ecdysozoa</taxon>
        <taxon>Tardigrada</taxon>
        <taxon>Eutardigrada</taxon>
        <taxon>Parachela</taxon>
        <taxon>Hypsibioidea</taxon>
        <taxon>Ramazzottiidae</taxon>
        <taxon>Ramazzottius</taxon>
    </lineage>
</organism>
<feature type="region of interest" description="Disordered" evidence="1">
    <location>
        <begin position="544"/>
        <end position="591"/>
    </location>
</feature>
<dbReference type="Proteomes" id="UP000186922">
    <property type="component" value="Unassembled WGS sequence"/>
</dbReference>
<feature type="domain" description="SET" evidence="2">
    <location>
        <begin position="86"/>
        <end position="188"/>
    </location>
</feature>
<dbReference type="InterPro" id="IPR001214">
    <property type="entry name" value="SET_dom"/>
</dbReference>